<feature type="transmembrane region" description="Helical" evidence="3">
    <location>
        <begin position="241"/>
        <end position="264"/>
    </location>
</feature>
<keyword evidence="3" id="KW-0472">Membrane</keyword>
<evidence type="ECO:0000313" key="4">
    <source>
        <dbReference type="EMBL" id="CAG8782973.1"/>
    </source>
</evidence>
<sequence length="303" mass="33238">MQAVMRHSLIYLFSGTNTLKPSESNLSTVSTLVTTLNIYNTKTMTWLFFNFSNTPTPREGYTANLLKNGHIVYIGGTEIPNGASRETNINMNNIPVFDTDDLIWIFMTTSGDTVASRNSHSAVLTEDGKIIIFGGESGYGFVKVSPDLAILDTNSIPYEWSIPKNIPPENKPPSLAAHSSTLYNNNYMLIIFGRRTSDQPVTGTEVPLINDIIYVFDIKNLVWTSTISSTPASGQCTTNCVIGLVTAIISLLIISSIGIGCYCYKVKSIKNFSFLCICRNTNSANTVKDPDNKPFVNSNDPLS</sequence>
<reference evidence="4 5" key="1">
    <citation type="submission" date="2021-06" db="EMBL/GenBank/DDBJ databases">
        <authorList>
            <person name="Kallberg Y."/>
            <person name="Tangrot J."/>
            <person name="Rosling A."/>
        </authorList>
    </citation>
    <scope>NUCLEOTIDE SEQUENCE [LARGE SCALE GENOMIC DNA]</scope>
    <source>
        <strain evidence="4 5">120-4 pot B 10/14</strain>
    </source>
</reference>
<dbReference type="SUPFAM" id="SSF50965">
    <property type="entry name" value="Galactose oxidase, central domain"/>
    <property type="match status" value="1"/>
</dbReference>
<gene>
    <name evidence="4" type="ORF">GMARGA_LOCUS19998</name>
</gene>
<dbReference type="InterPro" id="IPR011043">
    <property type="entry name" value="Gal_Oxase/kelch_b-propeller"/>
</dbReference>
<dbReference type="InterPro" id="IPR015915">
    <property type="entry name" value="Kelch-typ_b-propeller"/>
</dbReference>
<keyword evidence="2" id="KW-0677">Repeat</keyword>
<dbReference type="EMBL" id="CAJVQB010017155">
    <property type="protein sequence ID" value="CAG8782973.1"/>
    <property type="molecule type" value="Genomic_DNA"/>
</dbReference>
<keyword evidence="3" id="KW-0812">Transmembrane</keyword>
<dbReference type="Pfam" id="PF24681">
    <property type="entry name" value="Kelch_KLHDC2_KLHL20_DRC7"/>
    <property type="match status" value="1"/>
</dbReference>
<dbReference type="PANTHER" id="PTHR46093:SF18">
    <property type="entry name" value="FIBRONECTIN TYPE-III DOMAIN-CONTAINING PROTEIN"/>
    <property type="match status" value="1"/>
</dbReference>
<evidence type="ECO:0000313" key="5">
    <source>
        <dbReference type="Proteomes" id="UP000789901"/>
    </source>
</evidence>
<accession>A0ABN7VKX3</accession>
<dbReference type="PANTHER" id="PTHR46093">
    <property type="entry name" value="ACYL-COA-BINDING DOMAIN-CONTAINING PROTEIN 5"/>
    <property type="match status" value="1"/>
</dbReference>
<protein>
    <submittedName>
        <fullName evidence="4">16174_t:CDS:1</fullName>
    </submittedName>
</protein>
<proteinExistence type="predicted"/>
<evidence type="ECO:0000256" key="3">
    <source>
        <dbReference type="SAM" id="Phobius"/>
    </source>
</evidence>
<evidence type="ECO:0000256" key="1">
    <source>
        <dbReference type="ARBA" id="ARBA00022441"/>
    </source>
</evidence>
<comment type="caution">
    <text evidence="4">The sequence shown here is derived from an EMBL/GenBank/DDBJ whole genome shotgun (WGS) entry which is preliminary data.</text>
</comment>
<organism evidence="4 5">
    <name type="scientific">Gigaspora margarita</name>
    <dbReference type="NCBI Taxonomy" id="4874"/>
    <lineage>
        <taxon>Eukaryota</taxon>
        <taxon>Fungi</taxon>
        <taxon>Fungi incertae sedis</taxon>
        <taxon>Mucoromycota</taxon>
        <taxon>Glomeromycotina</taxon>
        <taxon>Glomeromycetes</taxon>
        <taxon>Diversisporales</taxon>
        <taxon>Gigasporaceae</taxon>
        <taxon>Gigaspora</taxon>
    </lineage>
</organism>
<keyword evidence="3" id="KW-1133">Transmembrane helix</keyword>
<dbReference type="Proteomes" id="UP000789901">
    <property type="component" value="Unassembled WGS sequence"/>
</dbReference>
<keyword evidence="5" id="KW-1185">Reference proteome</keyword>
<name>A0ABN7VKX3_GIGMA</name>
<evidence type="ECO:0000256" key="2">
    <source>
        <dbReference type="ARBA" id="ARBA00022737"/>
    </source>
</evidence>
<keyword evidence="1" id="KW-0880">Kelch repeat</keyword>
<dbReference type="Gene3D" id="2.120.10.80">
    <property type="entry name" value="Kelch-type beta propeller"/>
    <property type="match status" value="1"/>
</dbReference>